<evidence type="ECO:0000313" key="3">
    <source>
        <dbReference type="Proteomes" id="UP000245699"/>
    </source>
</evidence>
<keyword evidence="1" id="KW-0732">Signal</keyword>
<keyword evidence="3" id="KW-1185">Reference proteome</keyword>
<dbReference type="AlphaFoldDB" id="A0A2T9Z2F7"/>
<feature type="chain" id="PRO_5015724136" evidence="1">
    <location>
        <begin position="18"/>
        <end position="103"/>
    </location>
</feature>
<gene>
    <name evidence="2" type="ORF">BB559_001289</name>
</gene>
<evidence type="ECO:0000313" key="2">
    <source>
        <dbReference type="EMBL" id="PVU98761.1"/>
    </source>
</evidence>
<proteinExistence type="predicted"/>
<evidence type="ECO:0000256" key="1">
    <source>
        <dbReference type="SAM" id="SignalP"/>
    </source>
</evidence>
<feature type="signal peptide" evidence="1">
    <location>
        <begin position="1"/>
        <end position="17"/>
    </location>
</feature>
<name>A0A2T9Z2F7_9FUNG</name>
<dbReference type="EMBL" id="MBFT01000068">
    <property type="protein sequence ID" value="PVU98761.1"/>
    <property type="molecule type" value="Genomic_DNA"/>
</dbReference>
<sequence length="103" mass="11655">MKSIALLLACALSGIQADELIYYSRAGCQGMSAMADLKPNSCGNYYDFKSFKYYGRGHLKIYQLRKCEETDTIKPLVLNSPIQNHCYSVDSSLSAYRSIYFKN</sequence>
<comment type="caution">
    <text evidence="2">The sequence shown here is derived from an EMBL/GenBank/DDBJ whole genome shotgun (WGS) entry which is preliminary data.</text>
</comment>
<organism evidence="2 3">
    <name type="scientific">Furculomyces boomerangus</name>
    <dbReference type="NCBI Taxonomy" id="61424"/>
    <lineage>
        <taxon>Eukaryota</taxon>
        <taxon>Fungi</taxon>
        <taxon>Fungi incertae sedis</taxon>
        <taxon>Zoopagomycota</taxon>
        <taxon>Kickxellomycotina</taxon>
        <taxon>Harpellomycetes</taxon>
        <taxon>Harpellales</taxon>
        <taxon>Harpellaceae</taxon>
        <taxon>Furculomyces</taxon>
    </lineage>
</organism>
<accession>A0A2T9Z2F7</accession>
<dbReference type="Proteomes" id="UP000245699">
    <property type="component" value="Unassembled WGS sequence"/>
</dbReference>
<protein>
    <submittedName>
        <fullName evidence="2">Uncharacterized protein</fullName>
    </submittedName>
</protein>
<reference evidence="2 3" key="1">
    <citation type="journal article" date="2018" name="MBio">
        <title>Comparative Genomics Reveals the Core Gene Toolbox for the Fungus-Insect Symbiosis.</title>
        <authorList>
            <person name="Wang Y."/>
            <person name="Stata M."/>
            <person name="Wang W."/>
            <person name="Stajich J.E."/>
            <person name="White M.M."/>
            <person name="Moncalvo J.M."/>
        </authorList>
    </citation>
    <scope>NUCLEOTIDE SEQUENCE [LARGE SCALE GENOMIC DNA]</scope>
    <source>
        <strain evidence="2 3">AUS-77-4</strain>
    </source>
</reference>